<sequence>MADNISNTLANVELSWGYNEEKCLKENLIQNILNTSHVKIIVPNVSIVVACNDGFAEGEGVNAGMTCGTALITLDKVGVVGSEVFGRLDE</sequence>
<dbReference type="Proteomes" id="UP000242913">
    <property type="component" value="Unassembled WGS sequence"/>
</dbReference>
<gene>
    <name evidence="1" type="ORF">X798_03862</name>
</gene>
<organism evidence="3">
    <name type="scientific">Onchocerca flexuosa</name>
    <dbReference type="NCBI Taxonomy" id="387005"/>
    <lineage>
        <taxon>Eukaryota</taxon>
        <taxon>Metazoa</taxon>
        <taxon>Ecdysozoa</taxon>
        <taxon>Nematoda</taxon>
        <taxon>Chromadorea</taxon>
        <taxon>Rhabditida</taxon>
        <taxon>Spirurina</taxon>
        <taxon>Spiruromorpha</taxon>
        <taxon>Filarioidea</taxon>
        <taxon>Onchocercidae</taxon>
        <taxon>Onchocerca</taxon>
    </lineage>
</organism>
<protein>
    <submittedName>
        <fullName evidence="3">RNase_PH domain-containing protein</fullName>
    </submittedName>
</protein>
<reference evidence="1 2" key="1">
    <citation type="submission" date="2015-12" db="EMBL/GenBank/DDBJ databases">
        <title>Draft genome of the nematode, Onchocerca flexuosa.</title>
        <authorList>
            <person name="Mitreva M."/>
        </authorList>
    </citation>
    <scope>NUCLEOTIDE SEQUENCE [LARGE SCALE GENOMIC DNA]</scope>
    <source>
        <strain evidence="1">Red Deer</strain>
    </source>
</reference>
<name>A0A183I218_9BILA</name>
<evidence type="ECO:0000313" key="3">
    <source>
        <dbReference type="WBParaSite" id="OFLC_0001378101-mRNA-1"/>
    </source>
</evidence>
<evidence type="ECO:0000313" key="2">
    <source>
        <dbReference type="Proteomes" id="UP000242913"/>
    </source>
</evidence>
<dbReference type="AlphaFoldDB" id="A0A183I218"/>
<reference evidence="3" key="2">
    <citation type="submission" date="2016-06" db="UniProtKB">
        <authorList>
            <consortium name="WormBaseParasite"/>
        </authorList>
    </citation>
    <scope>IDENTIFICATION</scope>
</reference>
<dbReference type="EMBL" id="KZ269997">
    <property type="protein sequence ID" value="OZC09115.1"/>
    <property type="molecule type" value="Genomic_DNA"/>
</dbReference>
<accession>A0A183I218</accession>
<keyword evidence="2" id="KW-1185">Reference proteome</keyword>
<dbReference type="WBParaSite" id="OFLC_0001378101-mRNA-1">
    <property type="protein sequence ID" value="OFLC_0001378101-mRNA-1"/>
    <property type="gene ID" value="OFLC_0001378101"/>
</dbReference>
<proteinExistence type="predicted"/>
<evidence type="ECO:0000313" key="1">
    <source>
        <dbReference type="EMBL" id="OZC09115.1"/>
    </source>
</evidence>